<proteinExistence type="inferred from homology"/>
<dbReference type="Pfam" id="PF13561">
    <property type="entry name" value="adh_short_C2"/>
    <property type="match status" value="1"/>
</dbReference>
<dbReference type="CDD" id="cd05233">
    <property type="entry name" value="SDR_c"/>
    <property type="match status" value="1"/>
</dbReference>
<comment type="similarity">
    <text evidence="1">Belongs to the short-chain dehydrogenases/reductases (SDR) family.</text>
</comment>
<dbReference type="PANTHER" id="PTHR42879">
    <property type="entry name" value="3-OXOACYL-(ACYL-CARRIER-PROTEIN) REDUCTASE"/>
    <property type="match status" value="1"/>
</dbReference>
<gene>
    <name evidence="2" type="ORF">J2W84_003616</name>
</gene>
<reference evidence="2 3" key="1">
    <citation type="submission" date="2023-07" db="EMBL/GenBank/DDBJ databases">
        <title>Sorghum-associated microbial communities from plants grown in Nebraska, USA.</title>
        <authorList>
            <person name="Schachtman D."/>
        </authorList>
    </citation>
    <scope>NUCLEOTIDE SEQUENCE [LARGE SCALE GENOMIC DNA]</scope>
    <source>
        <strain evidence="2 3">BE57</strain>
    </source>
</reference>
<dbReference type="Gene3D" id="3.40.50.720">
    <property type="entry name" value="NAD(P)-binding Rossmann-like Domain"/>
    <property type="match status" value="1"/>
</dbReference>
<accession>A0ABU1QZJ7</accession>
<dbReference type="PRINTS" id="PR00080">
    <property type="entry name" value="SDRFAMILY"/>
</dbReference>
<evidence type="ECO:0000256" key="1">
    <source>
        <dbReference type="ARBA" id="ARBA00006484"/>
    </source>
</evidence>
<dbReference type="SUPFAM" id="SSF51735">
    <property type="entry name" value="NAD(P)-binding Rossmann-fold domains"/>
    <property type="match status" value="1"/>
</dbReference>
<dbReference type="EMBL" id="JAVDTI010000003">
    <property type="protein sequence ID" value="MDR6806568.1"/>
    <property type="molecule type" value="Genomic_DNA"/>
</dbReference>
<dbReference type="PROSITE" id="PS00061">
    <property type="entry name" value="ADH_SHORT"/>
    <property type="match status" value="1"/>
</dbReference>
<comment type="caution">
    <text evidence="2">The sequence shown here is derived from an EMBL/GenBank/DDBJ whole genome shotgun (WGS) entry which is preliminary data.</text>
</comment>
<dbReference type="InterPro" id="IPR036291">
    <property type="entry name" value="NAD(P)-bd_dom_sf"/>
</dbReference>
<dbReference type="RefSeq" id="WP_309985485.1">
    <property type="nucleotide sequence ID" value="NZ_JAVDTI010000003.1"/>
</dbReference>
<evidence type="ECO:0000313" key="3">
    <source>
        <dbReference type="Proteomes" id="UP001264980"/>
    </source>
</evidence>
<name>A0ABU1QZJ7_9BACT</name>
<dbReference type="InterPro" id="IPR020904">
    <property type="entry name" value="Sc_DH/Rdtase_CS"/>
</dbReference>
<evidence type="ECO:0000313" key="2">
    <source>
        <dbReference type="EMBL" id="MDR6806568.1"/>
    </source>
</evidence>
<sequence length="256" mass="27670">MSKKLSENLSLKGKTALITGSSQGIGEGIALAFAEYGADVILHYREDRDQVEDVLAEIGRFGVKSSVVRADFSKTGSVASVERQLGKNVKPDILVINASLQIAKPWEQITQRDFDIQMNVNVKSTMLLIQRFSPSMIERGWGRIITIGSVQQIKPHPAMLVYAASKAAVLNMVQNLALQLADKGVTVNNLAPGVIDTPRIKEPVPEVEERITKRQETPLGTVGEPIDCAAMAVLLASDAGKFITGQNIFVDGGMSL</sequence>
<dbReference type="PANTHER" id="PTHR42879:SF2">
    <property type="entry name" value="3-OXOACYL-[ACYL-CARRIER-PROTEIN] REDUCTASE FABG"/>
    <property type="match status" value="1"/>
</dbReference>
<dbReference type="InterPro" id="IPR002347">
    <property type="entry name" value="SDR_fam"/>
</dbReference>
<dbReference type="InterPro" id="IPR050259">
    <property type="entry name" value="SDR"/>
</dbReference>
<dbReference type="Proteomes" id="UP001264980">
    <property type="component" value="Unassembled WGS sequence"/>
</dbReference>
<protein>
    <submittedName>
        <fullName evidence="2">NAD(P)-dependent dehydrogenase (Short-subunit alcohol dehydrogenase family)</fullName>
    </submittedName>
</protein>
<keyword evidence="3" id="KW-1185">Reference proteome</keyword>
<organism evidence="2 3">
    <name type="scientific">Dyadobacter fermentans</name>
    <dbReference type="NCBI Taxonomy" id="94254"/>
    <lineage>
        <taxon>Bacteria</taxon>
        <taxon>Pseudomonadati</taxon>
        <taxon>Bacteroidota</taxon>
        <taxon>Cytophagia</taxon>
        <taxon>Cytophagales</taxon>
        <taxon>Spirosomataceae</taxon>
        <taxon>Dyadobacter</taxon>
    </lineage>
</organism>
<dbReference type="PRINTS" id="PR00081">
    <property type="entry name" value="GDHRDH"/>
</dbReference>